<feature type="compositionally biased region" description="Gly residues" evidence="2">
    <location>
        <begin position="80"/>
        <end position="91"/>
    </location>
</feature>
<organism evidence="5 6">
    <name type="scientific">Solanum commersonii</name>
    <name type="common">Commerson's wild potato</name>
    <name type="synonym">Commerson's nightshade</name>
    <dbReference type="NCBI Taxonomy" id="4109"/>
    <lineage>
        <taxon>Eukaryota</taxon>
        <taxon>Viridiplantae</taxon>
        <taxon>Streptophyta</taxon>
        <taxon>Embryophyta</taxon>
        <taxon>Tracheophyta</taxon>
        <taxon>Spermatophyta</taxon>
        <taxon>Magnoliopsida</taxon>
        <taxon>eudicotyledons</taxon>
        <taxon>Gunneridae</taxon>
        <taxon>Pentapetalae</taxon>
        <taxon>asterids</taxon>
        <taxon>lamiids</taxon>
        <taxon>Solanales</taxon>
        <taxon>Solanaceae</taxon>
        <taxon>Solanoideae</taxon>
        <taxon>Solaneae</taxon>
        <taxon>Solanum</taxon>
    </lineage>
</organism>
<dbReference type="InterPro" id="IPR053932">
    <property type="entry name" value="GeBP-like_DBD"/>
</dbReference>
<proteinExistence type="inferred from homology"/>
<protein>
    <recommendedName>
        <fullName evidence="4">Glabrous enhancer-binding protein-like DBD domain-containing protein</fullName>
    </recommendedName>
</protein>
<evidence type="ECO:0000256" key="3">
    <source>
        <dbReference type="SAM" id="SignalP"/>
    </source>
</evidence>
<feature type="signal peptide" evidence="3">
    <location>
        <begin position="1"/>
        <end position="29"/>
    </location>
</feature>
<dbReference type="GO" id="GO:0005634">
    <property type="term" value="C:nucleus"/>
    <property type="evidence" value="ECO:0007669"/>
    <property type="project" value="TreeGrafter"/>
</dbReference>
<evidence type="ECO:0000256" key="1">
    <source>
        <dbReference type="ARBA" id="ARBA00010820"/>
    </source>
</evidence>
<dbReference type="Pfam" id="PF04504">
    <property type="entry name" value="GeBP-like_DBD"/>
    <property type="match status" value="1"/>
</dbReference>
<evidence type="ECO:0000313" key="5">
    <source>
        <dbReference type="EMBL" id="KAG5607253.1"/>
    </source>
</evidence>
<dbReference type="EMBL" id="JACXVP010000005">
    <property type="protein sequence ID" value="KAG5607253.1"/>
    <property type="molecule type" value="Genomic_DNA"/>
</dbReference>
<comment type="caution">
    <text evidence="5">The sequence shown here is derived from an EMBL/GenBank/DDBJ whole genome shotgun (WGS) entry which is preliminary data.</text>
</comment>
<comment type="similarity">
    <text evidence="1">Belongs to the GeBP family.</text>
</comment>
<feature type="region of interest" description="Disordered" evidence="2">
    <location>
        <begin position="55"/>
        <end position="95"/>
    </location>
</feature>
<dbReference type="OrthoDB" id="1885109at2759"/>
<evidence type="ECO:0000313" key="6">
    <source>
        <dbReference type="Proteomes" id="UP000824120"/>
    </source>
</evidence>
<dbReference type="Proteomes" id="UP000824120">
    <property type="component" value="Chromosome 5"/>
</dbReference>
<dbReference type="InterPro" id="IPR007592">
    <property type="entry name" value="GEBP"/>
</dbReference>
<sequence length="382" mass="42387">MGAAMQGGAADVGCVGWWRCGCWVRRVVALRMLALNHIAMDSTLPLSQSPQITQPILPSSPNKLPVKRKATDDPFTSAAGEGGGANGGVGEMGSDPKPPPFKFHRIWTEPDEIRFLQGLLDGSSENLFFPRDLNVFYTRFSNTMSQPYTKSQLSEKLRRLRKKFRVISSRLSKGLDRSLLSPHDRALYDLSKQLWHPDFSDTSPFNAEKSKKSNLVGVVKVSFLPNIYDPDRYGIVPYQDGNGSTCNGVSMNEEVEHGEDEENDGNIEFDDKDGKLSEVNVELDRGEIGDERIEFSRVNGPVRVGVGFGAGDIAAKVVMDVFDECLSDFRNGVVGERSNLGGILKEASSDEFEERWKEQRVAELNVLASRMRLVLEHSLQSL</sequence>
<feature type="domain" description="Glabrous enhancer-binding protein-like DBD" evidence="4">
    <location>
        <begin position="103"/>
        <end position="196"/>
    </location>
</feature>
<dbReference type="GO" id="GO:0006355">
    <property type="term" value="P:regulation of DNA-templated transcription"/>
    <property type="evidence" value="ECO:0007669"/>
    <property type="project" value="InterPro"/>
</dbReference>
<dbReference type="AlphaFoldDB" id="A0A9J5Z4V8"/>
<dbReference type="PANTHER" id="PTHR31662:SF8">
    <property type="entry name" value="EXPRESSED PROTEIN"/>
    <property type="match status" value="1"/>
</dbReference>
<keyword evidence="3" id="KW-0732">Signal</keyword>
<evidence type="ECO:0000256" key="2">
    <source>
        <dbReference type="SAM" id="MobiDB-lite"/>
    </source>
</evidence>
<gene>
    <name evidence="5" type="ORF">H5410_028745</name>
</gene>
<name>A0A9J5Z4V8_SOLCO</name>
<feature type="chain" id="PRO_5039908797" description="Glabrous enhancer-binding protein-like DBD domain-containing protein" evidence="3">
    <location>
        <begin position="30"/>
        <end position="382"/>
    </location>
</feature>
<accession>A0A9J5Z4V8</accession>
<reference evidence="5 6" key="1">
    <citation type="submission" date="2020-09" db="EMBL/GenBank/DDBJ databases">
        <title>De no assembly of potato wild relative species, Solanum commersonii.</title>
        <authorList>
            <person name="Cho K."/>
        </authorList>
    </citation>
    <scope>NUCLEOTIDE SEQUENCE [LARGE SCALE GENOMIC DNA]</scope>
    <source>
        <strain evidence="5">LZ3.2</strain>
        <tissue evidence="5">Leaf</tissue>
    </source>
</reference>
<evidence type="ECO:0000259" key="4">
    <source>
        <dbReference type="Pfam" id="PF04504"/>
    </source>
</evidence>
<keyword evidence="6" id="KW-1185">Reference proteome</keyword>
<dbReference type="PANTHER" id="PTHR31662">
    <property type="entry name" value="BNAANNG10740D PROTEIN-RELATED"/>
    <property type="match status" value="1"/>
</dbReference>